<comment type="caution">
    <text evidence="3">The sequence shown here is derived from an EMBL/GenBank/DDBJ whole genome shotgun (WGS) entry which is preliminary data.</text>
</comment>
<keyword evidence="4" id="KW-1185">Reference proteome</keyword>
<proteinExistence type="predicted"/>
<dbReference type="Pfam" id="PF09739">
    <property type="entry name" value="MCM_bind"/>
    <property type="match status" value="2"/>
</dbReference>
<accession>A0A7J0EFS0</accession>
<dbReference type="GO" id="GO:0006261">
    <property type="term" value="P:DNA-templated DNA replication"/>
    <property type="evidence" value="ECO:0007669"/>
    <property type="project" value="TreeGrafter"/>
</dbReference>
<dbReference type="PANTHER" id="PTHR13489">
    <property type="entry name" value="MINI-CHROMOSOME MAINTENANCE COMPLEX-BINDING PROTEIN"/>
    <property type="match status" value="1"/>
</dbReference>
<keyword evidence="2" id="KW-0539">Nucleus</keyword>
<dbReference type="OrthoDB" id="329666at2759"/>
<dbReference type="AlphaFoldDB" id="A0A7J0EFS0"/>
<dbReference type="EMBL" id="BJWL01000003">
    <property type="protein sequence ID" value="GFY84477.1"/>
    <property type="molecule type" value="Genomic_DNA"/>
</dbReference>
<sequence length="448" mass="50485">MVGLPYDYLVNPLGAVPILNAANVGWIQPNTLVRYRGMIQDMLGNELYVGAYKDGATWRTNKFTDVSQFPMNLSSDMRVPGQNPWTESSSEVMLHPCENWESPPREKRQREDDAAIDGMDTQVYDSPEDDLKLNDVFEFIGVRHFLMLRLEMTRMTLMSSQPKSSLVKEIRQTLLGHLTAVLGNDGVAAHLMLLHLLSRVHTRVDTLAVGKLSLNLAGFNNESVSIFGNSLNLAIKNLLPFTHGILLTVDYLNAASLAPRKDYQTNRLASGVLQLAEGSHMTIDATQLQAGTLNAVGVENSRLLKNLMELQKVEYDFKYYKMEMAADVQLLILSEGKSNILPADLVIPFHPSSVGSYEVVDADTLKAWRWYLSTLRTLPHSIEPEMQKVVEDDLVAARQADRSLGSQEFSKWLTMGRLMSVSFGETCLSLEHWQMVKELERLRRERLK</sequence>
<dbReference type="InterPro" id="IPR019140">
    <property type="entry name" value="MCM_complex-bd"/>
</dbReference>
<gene>
    <name evidence="3" type="ORF">Acr_03g0012510</name>
</gene>
<evidence type="ECO:0000256" key="1">
    <source>
        <dbReference type="ARBA" id="ARBA00004123"/>
    </source>
</evidence>
<dbReference type="GO" id="GO:0003682">
    <property type="term" value="F:chromatin binding"/>
    <property type="evidence" value="ECO:0007669"/>
    <property type="project" value="TreeGrafter"/>
</dbReference>
<dbReference type="GO" id="GO:0005634">
    <property type="term" value="C:nucleus"/>
    <property type="evidence" value="ECO:0007669"/>
    <property type="project" value="UniProtKB-SubCell"/>
</dbReference>
<protein>
    <submittedName>
        <fullName evidence="3">E2F target protein 1</fullName>
    </submittedName>
</protein>
<comment type="subcellular location">
    <subcellularLocation>
        <location evidence="1">Nucleus</location>
    </subcellularLocation>
</comment>
<name>A0A7J0EFS0_9ERIC</name>
<reference evidence="3 4" key="1">
    <citation type="submission" date="2019-07" db="EMBL/GenBank/DDBJ databases">
        <title>De Novo Assembly of kiwifruit Actinidia rufa.</title>
        <authorList>
            <person name="Sugita-Konishi S."/>
            <person name="Sato K."/>
            <person name="Mori E."/>
            <person name="Abe Y."/>
            <person name="Kisaki G."/>
            <person name="Hamano K."/>
            <person name="Suezawa K."/>
            <person name="Otani M."/>
            <person name="Fukuda T."/>
            <person name="Manabe T."/>
            <person name="Gomi K."/>
            <person name="Tabuchi M."/>
            <person name="Akimitsu K."/>
            <person name="Kataoka I."/>
        </authorList>
    </citation>
    <scope>NUCLEOTIDE SEQUENCE [LARGE SCALE GENOMIC DNA]</scope>
    <source>
        <strain evidence="4">cv. Fuchu</strain>
    </source>
</reference>
<dbReference type="Proteomes" id="UP000585474">
    <property type="component" value="Unassembled WGS sequence"/>
</dbReference>
<evidence type="ECO:0000313" key="4">
    <source>
        <dbReference type="Proteomes" id="UP000585474"/>
    </source>
</evidence>
<evidence type="ECO:0000313" key="3">
    <source>
        <dbReference type="EMBL" id="GFY84477.1"/>
    </source>
</evidence>
<evidence type="ECO:0000256" key="2">
    <source>
        <dbReference type="ARBA" id="ARBA00023242"/>
    </source>
</evidence>
<organism evidence="3 4">
    <name type="scientific">Actinidia rufa</name>
    <dbReference type="NCBI Taxonomy" id="165716"/>
    <lineage>
        <taxon>Eukaryota</taxon>
        <taxon>Viridiplantae</taxon>
        <taxon>Streptophyta</taxon>
        <taxon>Embryophyta</taxon>
        <taxon>Tracheophyta</taxon>
        <taxon>Spermatophyta</taxon>
        <taxon>Magnoliopsida</taxon>
        <taxon>eudicotyledons</taxon>
        <taxon>Gunneridae</taxon>
        <taxon>Pentapetalae</taxon>
        <taxon>asterids</taxon>
        <taxon>Ericales</taxon>
        <taxon>Actinidiaceae</taxon>
        <taxon>Actinidia</taxon>
    </lineage>
</organism>
<dbReference type="PANTHER" id="PTHR13489:SF0">
    <property type="entry name" value="MINI-CHROMOSOME MAINTENANCE COMPLEX-BINDING PROTEIN"/>
    <property type="match status" value="1"/>
</dbReference>